<dbReference type="Proteomes" id="UP000315842">
    <property type="component" value="Unassembled WGS sequence"/>
</dbReference>
<reference evidence="3 4" key="1">
    <citation type="submission" date="2019-06" db="EMBL/GenBank/DDBJ databases">
        <title>Whole genome shotgun sequence of Cellulomonas uda NBRC 3747.</title>
        <authorList>
            <person name="Hosoyama A."/>
            <person name="Uohara A."/>
            <person name="Ohji S."/>
            <person name="Ichikawa N."/>
        </authorList>
    </citation>
    <scope>NUCLEOTIDE SEQUENCE [LARGE SCALE GENOMIC DNA]</scope>
    <source>
        <strain evidence="3 4">NBRC 3747</strain>
    </source>
</reference>
<dbReference type="AlphaFoldDB" id="A0A4Y3KD01"/>
<keyword evidence="2" id="KW-0472">Membrane</keyword>
<gene>
    <name evidence="3" type="ORF">CUD01_17080</name>
</gene>
<dbReference type="EMBL" id="BJLP01000025">
    <property type="protein sequence ID" value="GEA81264.1"/>
    <property type="molecule type" value="Genomic_DNA"/>
</dbReference>
<evidence type="ECO:0000313" key="3">
    <source>
        <dbReference type="EMBL" id="GEA81264.1"/>
    </source>
</evidence>
<name>A0A4Y3KD01_CELUD</name>
<feature type="transmembrane region" description="Helical" evidence="2">
    <location>
        <begin position="63"/>
        <end position="83"/>
    </location>
</feature>
<keyword evidence="4" id="KW-1185">Reference proteome</keyword>
<organism evidence="3 4">
    <name type="scientific">Cellulomonas uda</name>
    <dbReference type="NCBI Taxonomy" id="1714"/>
    <lineage>
        <taxon>Bacteria</taxon>
        <taxon>Bacillati</taxon>
        <taxon>Actinomycetota</taxon>
        <taxon>Actinomycetes</taxon>
        <taxon>Micrococcales</taxon>
        <taxon>Cellulomonadaceae</taxon>
        <taxon>Cellulomonas</taxon>
    </lineage>
</organism>
<evidence type="ECO:0000256" key="2">
    <source>
        <dbReference type="SAM" id="Phobius"/>
    </source>
</evidence>
<evidence type="ECO:0000313" key="4">
    <source>
        <dbReference type="Proteomes" id="UP000315842"/>
    </source>
</evidence>
<keyword evidence="2" id="KW-1133">Transmembrane helix</keyword>
<accession>A0A4Y3KD01</accession>
<dbReference type="RefSeq" id="WP_141320332.1">
    <property type="nucleotide sequence ID" value="NZ_BJLP01000025.1"/>
</dbReference>
<dbReference type="Pfam" id="PF13196">
    <property type="entry name" value="DUF4012"/>
    <property type="match status" value="1"/>
</dbReference>
<sequence>MSERADVQEGAGGEPVAADERVDVPVPDETGPDETGPDETGPEETDPAGAAAAPSRRRWGRRVLLSLVVVLVVVVLAGVWLAWRGTQVAAALADAETHLGTVRDAVSAGDVAAVGGVLPGLQDAADRASRATGDPVWRLAEHAPWLGAQVSAVSAATDAVDALAHDALPPLVDVAGDFSTAALTPQEGRVDVARLDAMAPAVAQAYAAVDAGVSRLEAVDADALVPALADRLVPAREQLVELRDRLEAADTALAIVPPLLGVDGPRSYLVLVLNPAELRSAGGIVGSVLEVRADAGAITVGAQHPARTMGRPDEPVVPLDPAERALLGDVPARYMQAVTATPDFARTAAFASALWTRETGRTVDGVLTVDPVVLARLLDVIGPTTTPDGTTLTSDDAVETLLSAAYARYPHAADSDAFFAQVAQSVVAATFAGGYSGSALVDAVGDVVGEGRVSVWTSDDAVRERLREVGLVHDFLADDATADVTAGVFLNDTTVSKMDYYLDTALTVDDATCTADGASTWLHLTLTSTAPADAATTLPEYVTGGGDNGTPAGSFTTQVLLYSPRGGALGEIRVARDGGEPQSVGPGLQEHAGRQAGALTVRLAPGETATLDVQVTAGAGADEVRVERTPTLQHGRTGPVAVCGAAAP</sequence>
<comment type="caution">
    <text evidence="3">The sequence shown here is derived from an EMBL/GenBank/DDBJ whole genome shotgun (WGS) entry which is preliminary data.</text>
</comment>
<protein>
    <recommendedName>
        <fullName evidence="5">DUF4012 domain-containing protein</fullName>
    </recommendedName>
</protein>
<feature type="region of interest" description="Disordered" evidence="1">
    <location>
        <begin position="1"/>
        <end position="54"/>
    </location>
</feature>
<feature type="compositionally biased region" description="Acidic residues" evidence="1">
    <location>
        <begin position="30"/>
        <end position="46"/>
    </location>
</feature>
<dbReference type="InterPro" id="IPR025101">
    <property type="entry name" value="DUF4012"/>
</dbReference>
<proteinExistence type="predicted"/>
<keyword evidence="2" id="KW-0812">Transmembrane</keyword>
<evidence type="ECO:0008006" key="5">
    <source>
        <dbReference type="Google" id="ProtNLM"/>
    </source>
</evidence>
<evidence type="ECO:0000256" key="1">
    <source>
        <dbReference type="SAM" id="MobiDB-lite"/>
    </source>
</evidence>